<dbReference type="InterPro" id="IPR003203">
    <property type="entry name" value="CobU/CobP"/>
</dbReference>
<evidence type="ECO:0000256" key="1">
    <source>
        <dbReference type="ARBA" id="ARBA00000312"/>
    </source>
</evidence>
<dbReference type="GO" id="GO:0005525">
    <property type="term" value="F:GTP binding"/>
    <property type="evidence" value="ECO:0007669"/>
    <property type="project" value="UniProtKB-KW"/>
</dbReference>
<evidence type="ECO:0000256" key="9">
    <source>
        <dbReference type="ARBA" id="ARBA00012523"/>
    </source>
</evidence>
<protein>
    <recommendedName>
        <fullName evidence="16">Adenosylcobinamide kinase</fullName>
        <ecNumber evidence="8">2.7.1.156</ecNumber>
        <ecNumber evidence="9">2.7.7.62</ecNumber>
    </recommendedName>
    <alternativeName>
        <fullName evidence="17">Adenosylcobinamide-phosphate guanylyltransferase</fullName>
    </alternativeName>
</protein>
<dbReference type="EC" id="2.7.7.62" evidence="9"/>
<comment type="catalytic activity">
    <reaction evidence="1">
        <text>adenosylcob(III)inamide + ATP = adenosylcob(III)inamide phosphate + ADP + H(+)</text>
        <dbReference type="Rhea" id="RHEA:15769"/>
        <dbReference type="ChEBI" id="CHEBI:2480"/>
        <dbReference type="ChEBI" id="CHEBI:15378"/>
        <dbReference type="ChEBI" id="CHEBI:30616"/>
        <dbReference type="ChEBI" id="CHEBI:58502"/>
        <dbReference type="ChEBI" id="CHEBI:456216"/>
        <dbReference type="EC" id="2.7.1.156"/>
    </reaction>
</comment>
<dbReference type="GO" id="GO:0043752">
    <property type="term" value="F:adenosylcobinamide kinase activity"/>
    <property type="evidence" value="ECO:0007669"/>
    <property type="project" value="UniProtKB-EC"/>
</dbReference>
<evidence type="ECO:0000256" key="12">
    <source>
        <dbReference type="ARBA" id="ARBA00022741"/>
    </source>
</evidence>
<evidence type="ECO:0000256" key="7">
    <source>
        <dbReference type="ARBA" id="ARBA00007490"/>
    </source>
</evidence>
<dbReference type="Pfam" id="PF02283">
    <property type="entry name" value="CobU"/>
    <property type="match status" value="1"/>
</dbReference>
<gene>
    <name evidence="18" type="ORF">H9734_00995</name>
</gene>
<dbReference type="AlphaFoldDB" id="A0A9D2BGX4"/>
<comment type="caution">
    <text evidence="18">The sequence shown here is derived from an EMBL/GenBank/DDBJ whole genome shotgun (WGS) entry which is preliminary data.</text>
</comment>
<comment type="pathway">
    <text evidence="5">Cofactor biosynthesis; adenosylcobalamin biosynthesis; adenosylcobalamin from cob(II)yrinate a,c-diamide: step 6/7.</text>
</comment>
<proteinExistence type="inferred from homology"/>
<evidence type="ECO:0000256" key="8">
    <source>
        <dbReference type="ARBA" id="ARBA00012016"/>
    </source>
</evidence>
<keyword evidence="12" id="KW-0547">Nucleotide-binding</keyword>
<dbReference type="GO" id="GO:0008820">
    <property type="term" value="F:cobinamide phosphate guanylyltransferase activity"/>
    <property type="evidence" value="ECO:0007669"/>
    <property type="project" value="UniProtKB-EC"/>
</dbReference>
<dbReference type="EC" id="2.7.1.156" evidence="8"/>
<evidence type="ECO:0000313" key="18">
    <source>
        <dbReference type="EMBL" id="HIX76165.1"/>
    </source>
</evidence>
<evidence type="ECO:0000256" key="4">
    <source>
        <dbReference type="ARBA" id="ARBA00003889"/>
    </source>
</evidence>
<evidence type="ECO:0000256" key="17">
    <source>
        <dbReference type="ARBA" id="ARBA00030571"/>
    </source>
</evidence>
<accession>A0A9D2BGX4</accession>
<evidence type="ECO:0000313" key="19">
    <source>
        <dbReference type="Proteomes" id="UP000886890"/>
    </source>
</evidence>
<dbReference type="Proteomes" id="UP000886890">
    <property type="component" value="Unassembled WGS sequence"/>
</dbReference>
<comment type="function">
    <text evidence="4">Catalyzes ATP-dependent phosphorylation of adenosylcobinamide and addition of GMP to adenosylcobinamide phosphate.</text>
</comment>
<evidence type="ECO:0000256" key="16">
    <source>
        <dbReference type="ARBA" id="ARBA00029570"/>
    </source>
</evidence>
<dbReference type="PANTHER" id="PTHR34848:SF1">
    <property type="entry name" value="BIFUNCTIONAL ADENOSYLCOBALAMIN BIOSYNTHESIS PROTEIN COBU"/>
    <property type="match status" value="1"/>
</dbReference>
<organism evidence="18 19">
    <name type="scientific">Candidatus Fusicatenibacter merdavium</name>
    <dbReference type="NCBI Taxonomy" id="2838600"/>
    <lineage>
        <taxon>Bacteria</taxon>
        <taxon>Bacillati</taxon>
        <taxon>Bacillota</taxon>
        <taxon>Clostridia</taxon>
        <taxon>Lachnospirales</taxon>
        <taxon>Lachnospiraceae</taxon>
        <taxon>Fusicatenibacter</taxon>
    </lineage>
</organism>
<keyword evidence="14" id="KW-0067">ATP-binding</keyword>
<evidence type="ECO:0000256" key="13">
    <source>
        <dbReference type="ARBA" id="ARBA00022777"/>
    </source>
</evidence>
<dbReference type="EMBL" id="DXEK01000015">
    <property type="protein sequence ID" value="HIX76165.1"/>
    <property type="molecule type" value="Genomic_DNA"/>
</dbReference>
<keyword evidence="11" id="KW-0808">Transferase</keyword>
<comment type="catalytic activity">
    <reaction evidence="3">
        <text>adenosylcob(III)inamide + GTP = adenosylcob(III)inamide phosphate + GDP + H(+)</text>
        <dbReference type="Rhea" id="RHEA:15765"/>
        <dbReference type="ChEBI" id="CHEBI:2480"/>
        <dbReference type="ChEBI" id="CHEBI:15378"/>
        <dbReference type="ChEBI" id="CHEBI:37565"/>
        <dbReference type="ChEBI" id="CHEBI:58189"/>
        <dbReference type="ChEBI" id="CHEBI:58502"/>
        <dbReference type="EC" id="2.7.1.156"/>
    </reaction>
</comment>
<reference evidence="18" key="2">
    <citation type="submission" date="2021-04" db="EMBL/GenBank/DDBJ databases">
        <authorList>
            <person name="Gilroy R."/>
        </authorList>
    </citation>
    <scope>NUCLEOTIDE SEQUENCE</scope>
    <source>
        <strain evidence="18">CHK183-1962</strain>
    </source>
</reference>
<evidence type="ECO:0000256" key="10">
    <source>
        <dbReference type="ARBA" id="ARBA00022573"/>
    </source>
</evidence>
<keyword evidence="13 18" id="KW-0418">Kinase</keyword>
<dbReference type="GO" id="GO:0005524">
    <property type="term" value="F:ATP binding"/>
    <property type="evidence" value="ECO:0007669"/>
    <property type="project" value="UniProtKB-KW"/>
</dbReference>
<dbReference type="PANTHER" id="PTHR34848">
    <property type="match status" value="1"/>
</dbReference>
<evidence type="ECO:0000256" key="14">
    <source>
        <dbReference type="ARBA" id="ARBA00022840"/>
    </source>
</evidence>
<reference evidence="18" key="1">
    <citation type="journal article" date="2021" name="PeerJ">
        <title>Extensive microbial diversity within the chicken gut microbiome revealed by metagenomics and culture.</title>
        <authorList>
            <person name="Gilroy R."/>
            <person name="Ravi A."/>
            <person name="Getino M."/>
            <person name="Pursley I."/>
            <person name="Horton D.L."/>
            <person name="Alikhan N.F."/>
            <person name="Baker D."/>
            <person name="Gharbi K."/>
            <person name="Hall N."/>
            <person name="Watson M."/>
            <person name="Adriaenssens E.M."/>
            <person name="Foster-Nyarko E."/>
            <person name="Jarju S."/>
            <person name="Secka A."/>
            <person name="Antonio M."/>
            <person name="Oren A."/>
            <person name="Chaudhuri R.R."/>
            <person name="La Ragione R."/>
            <person name="Hildebrand F."/>
            <person name="Pallen M.J."/>
        </authorList>
    </citation>
    <scope>NUCLEOTIDE SEQUENCE</scope>
    <source>
        <strain evidence="18">CHK183-1962</strain>
    </source>
</reference>
<sequence>MKMVIGGAYQGKLEYAKKTFQIPDGWVDGASCEPEEILNCRGVWNFHLLIRRMLEKERDTDALIRKLPEENPELCIVTNELGCGVVPVEAFDRLWREKTGRICTELAEKAGEVHRVFCGIGMVIKK</sequence>
<keyword evidence="15" id="KW-0342">GTP-binding</keyword>
<dbReference type="GO" id="GO:0009236">
    <property type="term" value="P:cobalamin biosynthetic process"/>
    <property type="evidence" value="ECO:0007669"/>
    <property type="project" value="UniProtKB-KW"/>
</dbReference>
<dbReference type="SUPFAM" id="SSF52540">
    <property type="entry name" value="P-loop containing nucleoside triphosphate hydrolases"/>
    <property type="match status" value="1"/>
</dbReference>
<comment type="catalytic activity">
    <reaction evidence="2">
        <text>adenosylcob(III)inamide phosphate + GTP + H(+) = adenosylcob(III)inamide-GDP + diphosphate</text>
        <dbReference type="Rhea" id="RHEA:22712"/>
        <dbReference type="ChEBI" id="CHEBI:15378"/>
        <dbReference type="ChEBI" id="CHEBI:33019"/>
        <dbReference type="ChEBI" id="CHEBI:37565"/>
        <dbReference type="ChEBI" id="CHEBI:58502"/>
        <dbReference type="ChEBI" id="CHEBI:60487"/>
        <dbReference type="EC" id="2.7.7.62"/>
    </reaction>
</comment>
<evidence type="ECO:0000256" key="5">
    <source>
        <dbReference type="ARBA" id="ARBA00004692"/>
    </source>
</evidence>
<keyword evidence="18" id="KW-0548">Nucleotidyltransferase</keyword>
<evidence type="ECO:0000256" key="3">
    <source>
        <dbReference type="ARBA" id="ARBA00001522"/>
    </source>
</evidence>
<keyword evidence="10" id="KW-0169">Cobalamin biosynthesis</keyword>
<dbReference type="InterPro" id="IPR027417">
    <property type="entry name" value="P-loop_NTPase"/>
</dbReference>
<evidence type="ECO:0000256" key="2">
    <source>
        <dbReference type="ARBA" id="ARBA00000711"/>
    </source>
</evidence>
<dbReference type="Gene3D" id="3.40.50.300">
    <property type="entry name" value="P-loop containing nucleotide triphosphate hydrolases"/>
    <property type="match status" value="1"/>
</dbReference>
<evidence type="ECO:0000256" key="15">
    <source>
        <dbReference type="ARBA" id="ARBA00023134"/>
    </source>
</evidence>
<comment type="similarity">
    <text evidence="7">Belongs to the CobU/CobP family.</text>
</comment>
<evidence type="ECO:0000256" key="11">
    <source>
        <dbReference type="ARBA" id="ARBA00022679"/>
    </source>
</evidence>
<name>A0A9D2BGX4_9FIRM</name>
<comment type="pathway">
    <text evidence="6">Cofactor biosynthesis; adenosylcobalamin biosynthesis; adenosylcobalamin from cob(II)yrinate a,c-diamide: step 5/7.</text>
</comment>
<evidence type="ECO:0000256" key="6">
    <source>
        <dbReference type="ARBA" id="ARBA00005159"/>
    </source>
</evidence>